<dbReference type="EC" id="6.3.3.2" evidence="1"/>
<reference evidence="1 2" key="1">
    <citation type="submission" date="2022-08" db="EMBL/GenBank/DDBJ databases">
        <title>Bacterial and archaeal communities from various locations to study Microbial Dark Matter (Phase II).</title>
        <authorList>
            <person name="Stepanauskas R."/>
        </authorList>
    </citation>
    <scope>NUCLEOTIDE SEQUENCE [LARGE SCALE GENOMIC DNA]</scope>
    <source>
        <strain evidence="1 2">PD1</strain>
    </source>
</reference>
<dbReference type="PANTHER" id="PTHR13017">
    <property type="entry name" value="5-FORMYLTETRAHYDROFOLATE CYCLO-LIGASE-RELATED"/>
    <property type="match status" value="1"/>
</dbReference>
<dbReference type="PANTHER" id="PTHR13017:SF0">
    <property type="entry name" value="METHENYLTETRAHYDROFOLATE SYNTHASE DOMAIN-CONTAINING PROTEIN"/>
    <property type="match status" value="1"/>
</dbReference>
<organism evidence="1 2">
    <name type="scientific">Candidatus Fervidibacter sacchari</name>
    <dbReference type="NCBI Taxonomy" id="1448929"/>
    <lineage>
        <taxon>Bacteria</taxon>
        <taxon>Candidatus Fervidibacterota</taxon>
        <taxon>Candidatus Fervidibacter</taxon>
    </lineage>
</organism>
<dbReference type="InterPro" id="IPR024185">
    <property type="entry name" value="FTHF_cligase-like_sf"/>
</dbReference>
<gene>
    <name evidence="1" type="ORF">M2350_000705</name>
</gene>
<protein>
    <submittedName>
        <fullName evidence="1">5-formyltetrahydrofolate cyclo-ligase</fullName>
        <ecNumber evidence="1">6.3.3.2</ecNumber>
    </submittedName>
</protein>
<sequence length="245" mass="27657">MNIAEIKKVKQALRERIWRTMEAKGVALFPGAFGRIPNFRGALEAARFLATLQEWQKAKTVKANPDSPQAPAREFALRDGKTLFMAVPRLRQERCFIRLDSETLRDRARWASTIKGAFKVGKLVHPSEMPPIDFVLIGSVAVNTKGARVGKGGGYSDLEFAIARHLNLVTETTPVVTTVHPIQIVDEEIPMLPHDIPVDFIVTPEGVIATERAFAKPIGILWEWLDEERFEQVPILRWLKSKENR</sequence>
<dbReference type="Gene3D" id="3.40.50.10420">
    <property type="entry name" value="NagB/RpiA/CoA transferase-like"/>
    <property type="match status" value="1"/>
</dbReference>
<accession>A0ABT2EK19</accession>
<keyword evidence="2" id="KW-1185">Reference proteome</keyword>
<dbReference type="InterPro" id="IPR037171">
    <property type="entry name" value="NagB/RpiA_transferase-like"/>
</dbReference>
<dbReference type="EMBL" id="JANUCP010000001">
    <property type="protein sequence ID" value="MCS3918308.1"/>
    <property type="molecule type" value="Genomic_DNA"/>
</dbReference>
<dbReference type="RefSeq" id="WP_259093966.1">
    <property type="nucleotide sequence ID" value="NZ_CP130454.1"/>
</dbReference>
<name>A0ABT2EK19_9BACT</name>
<dbReference type="Pfam" id="PF01812">
    <property type="entry name" value="5-FTHF_cyc-lig"/>
    <property type="match status" value="1"/>
</dbReference>
<dbReference type="SUPFAM" id="SSF100950">
    <property type="entry name" value="NagB/RpiA/CoA transferase-like"/>
    <property type="match status" value="1"/>
</dbReference>
<proteinExistence type="predicted"/>
<evidence type="ECO:0000313" key="1">
    <source>
        <dbReference type="EMBL" id="MCS3918308.1"/>
    </source>
</evidence>
<comment type="caution">
    <text evidence="1">The sequence shown here is derived from an EMBL/GenBank/DDBJ whole genome shotgun (WGS) entry which is preliminary data.</text>
</comment>
<evidence type="ECO:0000313" key="2">
    <source>
        <dbReference type="Proteomes" id="UP001204798"/>
    </source>
</evidence>
<dbReference type="Proteomes" id="UP001204798">
    <property type="component" value="Unassembled WGS sequence"/>
</dbReference>
<dbReference type="GO" id="GO:0030272">
    <property type="term" value="F:5-formyltetrahydrofolate cyclo-ligase activity"/>
    <property type="evidence" value="ECO:0007669"/>
    <property type="project" value="UniProtKB-EC"/>
</dbReference>
<keyword evidence="1" id="KW-0436">Ligase</keyword>
<dbReference type="InterPro" id="IPR002698">
    <property type="entry name" value="FTHF_cligase"/>
</dbReference>